<comment type="caution">
    <text evidence="9">The sequence shown here is derived from an EMBL/GenBank/DDBJ whole genome shotgun (WGS) entry which is preliminary data.</text>
</comment>
<dbReference type="AlphaFoldDB" id="A0A9W8XUV9"/>
<evidence type="ECO:0000256" key="8">
    <source>
        <dbReference type="SAM" id="Phobius"/>
    </source>
</evidence>
<evidence type="ECO:0000256" key="1">
    <source>
        <dbReference type="ARBA" id="ARBA00001971"/>
    </source>
</evidence>
<organism evidence="9 10">
    <name type="scientific">Didymosphaeria variabile</name>
    <dbReference type="NCBI Taxonomy" id="1932322"/>
    <lineage>
        <taxon>Eukaryota</taxon>
        <taxon>Fungi</taxon>
        <taxon>Dikarya</taxon>
        <taxon>Ascomycota</taxon>
        <taxon>Pezizomycotina</taxon>
        <taxon>Dothideomycetes</taxon>
        <taxon>Pleosporomycetidae</taxon>
        <taxon>Pleosporales</taxon>
        <taxon>Massarineae</taxon>
        <taxon>Didymosphaeriaceae</taxon>
        <taxon>Didymosphaeria</taxon>
    </lineage>
</organism>
<evidence type="ECO:0000256" key="5">
    <source>
        <dbReference type="ARBA" id="ARBA00023004"/>
    </source>
</evidence>
<dbReference type="OrthoDB" id="1470350at2759"/>
<keyword evidence="8" id="KW-1133">Transmembrane helix</keyword>
<keyword evidence="8" id="KW-0472">Membrane</keyword>
<feature type="transmembrane region" description="Helical" evidence="8">
    <location>
        <begin position="6"/>
        <end position="27"/>
    </location>
</feature>
<dbReference type="RefSeq" id="XP_056075853.1">
    <property type="nucleotide sequence ID" value="XM_056209031.1"/>
</dbReference>
<name>A0A9W8XUV9_9PLEO</name>
<dbReference type="PANTHER" id="PTHR24287">
    <property type="entry name" value="P450, PUTATIVE (EUROFUNG)-RELATED"/>
    <property type="match status" value="1"/>
</dbReference>
<dbReference type="PANTHER" id="PTHR24287:SF17">
    <property type="entry name" value="P450, PUTATIVE (EUROFUNG)-RELATED"/>
    <property type="match status" value="1"/>
</dbReference>
<keyword evidence="8" id="KW-0812">Transmembrane</keyword>
<accession>A0A9W8XUV9</accession>
<dbReference type="InterPro" id="IPR001128">
    <property type="entry name" value="Cyt_P450"/>
</dbReference>
<dbReference type="InterPro" id="IPR047146">
    <property type="entry name" value="Cyt_P450_E_CYP52_fungi"/>
</dbReference>
<evidence type="ECO:0000313" key="9">
    <source>
        <dbReference type="EMBL" id="KAJ4359651.1"/>
    </source>
</evidence>
<dbReference type="EMBL" id="JAPEUX010000001">
    <property type="protein sequence ID" value="KAJ4359651.1"/>
    <property type="molecule type" value="Genomic_DNA"/>
</dbReference>
<sequence length="489" mass="54910">MGIDALHSPTAVAGLIFTAFVFAAFFVRNKQLESHARKNGFAPPARYRALDPFMGLDYVVKLFGDISVMQRNRLQYGKTFMIKPIISGPSIVTAEPDNIQRVFSSVDGEYSVFWRRDPFQPFTGRGILTEDGDGWRLPRKLYRPSFAKTNIANFDFYSKMVDDLMEKIPGEGKTVDLHPLLMGSFMNNALHFGLGYDTMNPHPDAPLSRDMFNSIWADGMHGIAFRVLTGRLSFLFPMTKFKQACTKVHDFVEFHVQQAAKTTGEKNKSQVVAESLLAQTEDRTLVRNMLVQGIIGAQDTTSVLTSNTIHLLARHPALWKELRGETLKRGDDLFTFDALRSNEVIQNMLSESLRLRPVFPAIDRVAIRDTTLPTGGGADGTSPILVKAGTRVQPSFYALHRDPSIYGPNVEEFDPHRWKNIKPSQWEFMAFGGGPRNCMGREKSLVEAAYLLAKLAGKYEKLEARDDRPWTGTMAFTCANKYGCLVAFE</sequence>
<dbReference type="Pfam" id="PF00067">
    <property type="entry name" value="p450"/>
    <property type="match status" value="1"/>
</dbReference>
<dbReference type="PRINTS" id="PR00385">
    <property type="entry name" value="P450"/>
</dbReference>
<evidence type="ECO:0000256" key="2">
    <source>
        <dbReference type="ARBA" id="ARBA00010617"/>
    </source>
</evidence>
<evidence type="ECO:0000256" key="6">
    <source>
        <dbReference type="ARBA" id="ARBA00023033"/>
    </source>
</evidence>
<dbReference type="InterPro" id="IPR002974">
    <property type="entry name" value="Cyt_P450_E_CYP52_ascomycetes"/>
</dbReference>
<keyword evidence="10" id="KW-1185">Reference proteome</keyword>
<dbReference type="Proteomes" id="UP001140513">
    <property type="component" value="Unassembled WGS sequence"/>
</dbReference>
<proteinExistence type="inferred from homology"/>
<keyword evidence="5 7" id="KW-0408">Iron</keyword>
<reference evidence="9" key="1">
    <citation type="submission" date="2022-10" db="EMBL/GenBank/DDBJ databases">
        <title>Tapping the CABI collections for fungal endophytes: first genome assemblies for Collariella, Neodidymelliopsis, Ascochyta clinopodiicola, Didymella pomorum, Didymosphaeria variabile, Neocosmospora piperis and Neocucurbitaria cava.</title>
        <authorList>
            <person name="Hill R."/>
        </authorList>
    </citation>
    <scope>NUCLEOTIDE SEQUENCE</scope>
    <source>
        <strain evidence="9">IMI 356815</strain>
    </source>
</reference>
<evidence type="ECO:0008006" key="11">
    <source>
        <dbReference type="Google" id="ProtNLM"/>
    </source>
</evidence>
<dbReference type="Gene3D" id="1.10.630.10">
    <property type="entry name" value="Cytochrome P450"/>
    <property type="match status" value="1"/>
</dbReference>
<keyword evidence="6 7" id="KW-0503">Monooxygenase</keyword>
<dbReference type="GO" id="GO:0020037">
    <property type="term" value="F:heme binding"/>
    <property type="evidence" value="ECO:0007669"/>
    <property type="project" value="InterPro"/>
</dbReference>
<evidence type="ECO:0000256" key="4">
    <source>
        <dbReference type="ARBA" id="ARBA00023002"/>
    </source>
</evidence>
<dbReference type="GO" id="GO:0005506">
    <property type="term" value="F:iron ion binding"/>
    <property type="evidence" value="ECO:0007669"/>
    <property type="project" value="InterPro"/>
</dbReference>
<protein>
    <recommendedName>
        <fullName evidence="11">Cytochrome P450</fullName>
    </recommendedName>
</protein>
<dbReference type="InterPro" id="IPR036396">
    <property type="entry name" value="Cyt_P450_sf"/>
</dbReference>
<keyword evidence="3 7" id="KW-0479">Metal-binding</keyword>
<dbReference type="PRINTS" id="PR01239">
    <property type="entry name" value="EP450IICYP52"/>
</dbReference>
<comment type="similarity">
    <text evidence="2 7">Belongs to the cytochrome P450 family.</text>
</comment>
<evidence type="ECO:0000256" key="7">
    <source>
        <dbReference type="RuleBase" id="RU000461"/>
    </source>
</evidence>
<evidence type="ECO:0000313" key="10">
    <source>
        <dbReference type="Proteomes" id="UP001140513"/>
    </source>
</evidence>
<dbReference type="InterPro" id="IPR017972">
    <property type="entry name" value="Cyt_P450_CS"/>
</dbReference>
<dbReference type="GO" id="GO:0016712">
    <property type="term" value="F:oxidoreductase activity, acting on paired donors, with incorporation or reduction of molecular oxygen, reduced flavin or flavoprotein as one donor, and incorporation of one atom of oxygen"/>
    <property type="evidence" value="ECO:0007669"/>
    <property type="project" value="InterPro"/>
</dbReference>
<gene>
    <name evidence="9" type="ORF">N0V89_000206</name>
</gene>
<dbReference type="PROSITE" id="PS00086">
    <property type="entry name" value="CYTOCHROME_P450"/>
    <property type="match status" value="1"/>
</dbReference>
<evidence type="ECO:0000256" key="3">
    <source>
        <dbReference type="ARBA" id="ARBA00022723"/>
    </source>
</evidence>
<keyword evidence="7" id="KW-0349">Heme</keyword>
<comment type="cofactor">
    <cofactor evidence="1">
        <name>heme</name>
        <dbReference type="ChEBI" id="CHEBI:30413"/>
    </cofactor>
</comment>
<keyword evidence="4 7" id="KW-0560">Oxidoreductase</keyword>
<dbReference type="SUPFAM" id="SSF48264">
    <property type="entry name" value="Cytochrome P450"/>
    <property type="match status" value="1"/>
</dbReference>
<dbReference type="GeneID" id="80903736"/>